<evidence type="ECO:0000313" key="3">
    <source>
        <dbReference type="Proteomes" id="UP000008635"/>
    </source>
</evidence>
<dbReference type="InterPro" id="IPR011051">
    <property type="entry name" value="RmlC_Cupin_sf"/>
</dbReference>
<evidence type="ECO:0000313" key="2">
    <source>
        <dbReference type="EMBL" id="ADV66652.1"/>
    </source>
</evidence>
<dbReference type="Gene3D" id="2.60.120.10">
    <property type="entry name" value="Jelly Rolls"/>
    <property type="match status" value="1"/>
</dbReference>
<proteinExistence type="predicted"/>
<reference evidence="3" key="2">
    <citation type="submission" date="2011-01" db="EMBL/GenBank/DDBJ databases">
        <title>The complete genome of Deinococcus maricopensis DSM 21211.</title>
        <authorList>
            <consortium name="US DOE Joint Genome Institute (JGI-PGF)"/>
            <person name="Lucas S."/>
            <person name="Copeland A."/>
            <person name="Lapidus A."/>
            <person name="Goodwin L."/>
            <person name="Pitluck S."/>
            <person name="Kyrpides N."/>
            <person name="Mavromatis K."/>
            <person name="Pagani I."/>
            <person name="Ivanova N."/>
            <person name="Ovchinnikova G."/>
            <person name="Zeytun A."/>
            <person name="Detter J.C."/>
            <person name="Han C."/>
            <person name="Land M."/>
            <person name="Hauser L."/>
            <person name="Markowitz V."/>
            <person name="Cheng J.-F."/>
            <person name="Hugenholtz P."/>
            <person name="Woyke T."/>
            <person name="Wu D."/>
            <person name="Pukall R."/>
            <person name="Gehrich-Schroeter G."/>
            <person name="Brambilla E."/>
            <person name="Klenk H.-P."/>
            <person name="Eisen J.A."/>
        </authorList>
    </citation>
    <scope>NUCLEOTIDE SEQUENCE [LARGE SCALE GENOMIC DNA]</scope>
    <source>
        <strain evidence="3">DSM 21211 / LMG 22137 / NRRL B-23946 / LB-34</strain>
    </source>
</reference>
<name>E8U6G3_DEIML</name>
<dbReference type="Proteomes" id="UP000008635">
    <property type="component" value="Chromosome"/>
</dbReference>
<dbReference type="eggNOG" id="COG1917">
    <property type="taxonomic scope" value="Bacteria"/>
</dbReference>
<dbReference type="InterPro" id="IPR014710">
    <property type="entry name" value="RmlC-like_jellyroll"/>
</dbReference>
<sequence length="95" mass="10537">MTQNTQDQNAERPLARGEHIALRLWQNEEPHKKDTHTSPYETVGYVLSGRAEVIVNGESRVVGPGDSYHVPKGAPHTYRILETFSAVEATTPPAE</sequence>
<dbReference type="SUPFAM" id="SSF51182">
    <property type="entry name" value="RmlC-like cupins"/>
    <property type="match status" value="1"/>
</dbReference>
<dbReference type="KEGG" id="dmr:Deima_0999"/>
<evidence type="ECO:0000259" key="1">
    <source>
        <dbReference type="Pfam" id="PF07883"/>
    </source>
</evidence>
<dbReference type="STRING" id="709986.Deima_0999"/>
<dbReference type="HOGENOM" id="CLU_170979_0_0_0"/>
<accession>E8U6G3</accession>
<reference evidence="2 3" key="1">
    <citation type="journal article" date="2011" name="Stand. Genomic Sci.">
        <title>Complete genome sequence of Deinococcus maricopensis type strain (LB-34).</title>
        <authorList>
            <person name="Pukall R."/>
            <person name="Zeytun A."/>
            <person name="Lucas S."/>
            <person name="Lapidus A."/>
            <person name="Hammon N."/>
            <person name="Deshpande S."/>
            <person name="Nolan M."/>
            <person name="Cheng J.F."/>
            <person name="Pitluck S."/>
            <person name="Liolios K."/>
            <person name="Pagani I."/>
            <person name="Mikhailova N."/>
            <person name="Ivanova N."/>
            <person name="Mavromatis K."/>
            <person name="Pati A."/>
            <person name="Tapia R."/>
            <person name="Han C."/>
            <person name="Goodwin L."/>
            <person name="Chen A."/>
            <person name="Palaniappan K."/>
            <person name="Land M."/>
            <person name="Hauser L."/>
            <person name="Chang Y.J."/>
            <person name="Jeffries C.D."/>
            <person name="Brambilla E.M."/>
            <person name="Rohde M."/>
            <person name="Goker M."/>
            <person name="Detter J.C."/>
            <person name="Woyke T."/>
            <person name="Bristow J."/>
            <person name="Eisen J.A."/>
            <person name="Markowitz V."/>
            <person name="Hugenholtz P."/>
            <person name="Kyrpides N.C."/>
            <person name="Klenk H.P."/>
        </authorList>
    </citation>
    <scope>NUCLEOTIDE SEQUENCE [LARGE SCALE GENOMIC DNA]</scope>
    <source>
        <strain evidence="3">DSM 21211 / LMG 22137 / NRRL B-23946 / LB-34</strain>
    </source>
</reference>
<dbReference type="RefSeq" id="WP_013556157.1">
    <property type="nucleotide sequence ID" value="NC_014958.1"/>
</dbReference>
<dbReference type="EMBL" id="CP002454">
    <property type="protein sequence ID" value="ADV66652.1"/>
    <property type="molecule type" value="Genomic_DNA"/>
</dbReference>
<organism evidence="2 3">
    <name type="scientific">Deinococcus maricopensis (strain DSM 21211 / LMG 22137 / NRRL B-23946 / LB-34)</name>
    <dbReference type="NCBI Taxonomy" id="709986"/>
    <lineage>
        <taxon>Bacteria</taxon>
        <taxon>Thermotogati</taxon>
        <taxon>Deinococcota</taxon>
        <taxon>Deinococci</taxon>
        <taxon>Deinococcales</taxon>
        <taxon>Deinococcaceae</taxon>
        <taxon>Deinococcus</taxon>
    </lineage>
</organism>
<gene>
    <name evidence="2" type="ordered locus">Deima_0999</name>
</gene>
<dbReference type="InterPro" id="IPR013096">
    <property type="entry name" value="Cupin_2"/>
</dbReference>
<dbReference type="OrthoDB" id="882143at2"/>
<dbReference type="Pfam" id="PF07883">
    <property type="entry name" value="Cupin_2"/>
    <property type="match status" value="1"/>
</dbReference>
<protein>
    <submittedName>
        <fullName evidence="2">Cupin 2 conserved barrel domain protein</fullName>
    </submittedName>
</protein>
<dbReference type="AlphaFoldDB" id="E8U6G3"/>
<feature type="domain" description="Cupin type-2" evidence="1">
    <location>
        <begin position="34"/>
        <end position="81"/>
    </location>
</feature>
<keyword evidence="3" id="KW-1185">Reference proteome</keyword>